<dbReference type="InterPro" id="IPR036291">
    <property type="entry name" value="NAD(P)-bd_dom_sf"/>
</dbReference>
<dbReference type="Gene3D" id="3.40.50.720">
    <property type="entry name" value="NAD(P)-binding Rossmann-like Domain"/>
    <property type="match status" value="1"/>
</dbReference>
<evidence type="ECO:0000256" key="2">
    <source>
        <dbReference type="ARBA" id="ARBA00023002"/>
    </source>
</evidence>
<dbReference type="PRINTS" id="PR00081">
    <property type="entry name" value="GDHRDH"/>
</dbReference>
<gene>
    <name evidence="3" type="ORF">Trco_002014</name>
</gene>
<organism evidence="3 4">
    <name type="scientific">Trichoderma cornu-damae</name>
    <dbReference type="NCBI Taxonomy" id="654480"/>
    <lineage>
        <taxon>Eukaryota</taxon>
        <taxon>Fungi</taxon>
        <taxon>Dikarya</taxon>
        <taxon>Ascomycota</taxon>
        <taxon>Pezizomycotina</taxon>
        <taxon>Sordariomycetes</taxon>
        <taxon>Hypocreomycetidae</taxon>
        <taxon>Hypocreales</taxon>
        <taxon>Hypocreaceae</taxon>
        <taxon>Trichoderma</taxon>
    </lineage>
</organism>
<keyword evidence="2" id="KW-0560">Oxidoreductase</keyword>
<dbReference type="GO" id="GO:0016491">
    <property type="term" value="F:oxidoreductase activity"/>
    <property type="evidence" value="ECO:0007669"/>
    <property type="project" value="UniProtKB-KW"/>
</dbReference>
<dbReference type="Pfam" id="PF00106">
    <property type="entry name" value="adh_short"/>
    <property type="match status" value="1"/>
</dbReference>
<sequence>MSSKGTILMTGANGGLGSSIVKNIICTPDLASNYTGVYVVRKAATAKKLKSTLARAPSTHKHETVDLDLSSVDKVKKVAADINARVANGELPRIRALILNAGYQERSGLVISDDGFEMTWQVNFLANMLLSLLLLQSMDTQEGRILIIGSWSHDIEDTRNNAVSAYKDPRYTTLFPGVDAVAKGTWSTPEEDPSSSSGFRRYGASKLCSIMLCEELGNRLATDPKLSNISIISLDPGGMPTDLTLREDSFIVSVLGFVVMKVLLPVISEVAVRISPNGMIRPARKSAADVITGCFKLEVPHDKALHLDGSATLQIAKDARDAAKRKELWEYSLKAAKIEEGDTVLVDWK</sequence>
<comment type="caution">
    <text evidence="3">The sequence shown here is derived from an EMBL/GenBank/DDBJ whole genome shotgun (WGS) entry which is preliminary data.</text>
</comment>
<comment type="similarity">
    <text evidence="1">Belongs to the short-chain dehydrogenases/reductases (SDR) family.</text>
</comment>
<dbReference type="Proteomes" id="UP000827724">
    <property type="component" value="Unassembled WGS sequence"/>
</dbReference>
<name>A0A9P8QTV4_9HYPO</name>
<proteinExistence type="inferred from homology"/>
<dbReference type="InterPro" id="IPR002347">
    <property type="entry name" value="SDR_fam"/>
</dbReference>
<protein>
    <submittedName>
        <fullName evidence="3">Short-chain</fullName>
    </submittedName>
</protein>
<dbReference type="EMBL" id="JAIWOZ010000002">
    <property type="protein sequence ID" value="KAH6608668.1"/>
    <property type="molecule type" value="Genomic_DNA"/>
</dbReference>
<evidence type="ECO:0000256" key="1">
    <source>
        <dbReference type="ARBA" id="ARBA00006484"/>
    </source>
</evidence>
<dbReference type="PANTHER" id="PTHR24320">
    <property type="entry name" value="RETINOL DEHYDROGENASE"/>
    <property type="match status" value="1"/>
</dbReference>
<dbReference type="PANTHER" id="PTHR24320:SF152">
    <property type="entry name" value="SHORT-CHAIN DEHYDROGENASE_REDUCTASE FAMILY PROTEIN"/>
    <property type="match status" value="1"/>
</dbReference>
<dbReference type="OrthoDB" id="191139at2759"/>
<accession>A0A9P8QTV4</accession>
<evidence type="ECO:0000313" key="4">
    <source>
        <dbReference type="Proteomes" id="UP000827724"/>
    </source>
</evidence>
<reference evidence="3" key="1">
    <citation type="submission" date="2021-08" db="EMBL/GenBank/DDBJ databases">
        <title>Chromosome-Level Trichoderma cornu-damae using Hi-C Data.</title>
        <authorList>
            <person name="Kim C.S."/>
        </authorList>
    </citation>
    <scope>NUCLEOTIDE SEQUENCE</scope>
    <source>
        <strain evidence="3">KA19-0412C</strain>
    </source>
</reference>
<dbReference type="SUPFAM" id="SSF51735">
    <property type="entry name" value="NAD(P)-binding Rossmann-fold domains"/>
    <property type="match status" value="1"/>
</dbReference>
<evidence type="ECO:0000313" key="3">
    <source>
        <dbReference type="EMBL" id="KAH6608668.1"/>
    </source>
</evidence>
<dbReference type="AlphaFoldDB" id="A0A9P8QTV4"/>
<keyword evidence="4" id="KW-1185">Reference proteome</keyword>